<dbReference type="Pfam" id="PF00622">
    <property type="entry name" value="SPRY"/>
    <property type="match status" value="1"/>
</dbReference>
<dbReference type="RefSeq" id="XP_029953801.1">
    <property type="nucleotide sequence ID" value="XM_030097941.1"/>
</dbReference>
<dbReference type="OMA" id="WFLEDKF"/>
<dbReference type="InterPro" id="IPR058030">
    <property type="entry name" value="TRIM8/14/16/25/29/45/65_CC"/>
</dbReference>
<dbReference type="GO" id="GO:0045087">
    <property type="term" value="P:innate immune response"/>
    <property type="evidence" value="ECO:0007669"/>
    <property type="project" value="UniProtKB-KW"/>
</dbReference>
<evidence type="ECO:0000256" key="4">
    <source>
        <dbReference type="ARBA" id="ARBA00022833"/>
    </source>
</evidence>
<dbReference type="SUPFAM" id="SSF57850">
    <property type="entry name" value="RING/U-box"/>
    <property type="match status" value="1"/>
</dbReference>
<evidence type="ECO:0000256" key="7">
    <source>
        <dbReference type="SAM" id="Coils"/>
    </source>
</evidence>
<dbReference type="Pfam" id="PF15227">
    <property type="entry name" value="zf-C3HC4_4"/>
    <property type="match status" value="1"/>
</dbReference>
<feature type="domain" description="B30.2/SPRY" evidence="10">
    <location>
        <begin position="356"/>
        <end position="549"/>
    </location>
</feature>
<dbReference type="SMART" id="SM00184">
    <property type="entry name" value="RING"/>
    <property type="match status" value="1"/>
</dbReference>
<dbReference type="PROSITE" id="PS00518">
    <property type="entry name" value="ZF_RING_1"/>
    <property type="match status" value="1"/>
</dbReference>
<evidence type="ECO:0000259" key="8">
    <source>
        <dbReference type="PROSITE" id="PS50089"/>
    </source>
</evidence>
<dbReference type="CDD" id="cd19769">
    <property type="entry name" value="Bbox2_TRIM16-like"/>
    <property type="match status" value="1"/>
</dbReference>
<dbReference type="SMART" id="SM00336">
    <property type="entry name" value="BBOX"/>
    <property type="match status" value="2"/>
</dbReference>
<keyword evidence="3 6" id="KW-0863">Zinc-finger</keyword>
<dbReference type="AlphaFoldDB" id="A0A672FYM3"/>
<dbReference type="PANTHER" id="PTHR25465">
    <property type="entry name" value="B-BOX DOMAIN CONTAINING"/>
    <property type="match status" value="1"/>
</dbReference>
<dbReference type="InterPro" id="IPR001870">
    <property type="entry name" value="B30.2/SPRY"/>
</dbReference>
<dbReference type="InterPro" id="IPR003877">
    <property type="entry name" value="SPRY_dom"/>
</dbReference>
<evidence type="ECO:0000259" key="10">
    <source>
        <dbReference type="PROSITE" id="PS50188"/>
    </source>
</evidence>
<dbReference type="SUPFAM" id="SSF49899">
    <property type="entry name" value="Concanavalin A-like lectins/glucanases"/>
    <property type="match status" value="1"/>
</dbReference>
<dbReference type="InterPro" id="IPR051051">
    <property type="entry name" value="E3_ubiq-ligase_TRIM/RNF"/>
</dbReference>
<keyword evidence="12" id="KW-1185">Reference proteome</keyword>
<dbReference type="InParanoid" id="A0A672FYM3"/>
<dbReference type="PROSITE" id="PS50188">
    <property type="entry name" value="B302_SPRY"/>
    <property type="match status" value="1"/>
</dbReference>
<accession>A0A672FYM3</accession>
<dbReference type="GO" id="GO:0008270">
    <property type="term" value="F:zinc ion binding"/>
    <property type="evidence" value="ECO:0007669"/>
    <property type="project" value="UniProtKB-KW"/>
</dbReference>
<dbReference type="GO" id="GO:0005737">
    <property type="term" value="C:cytoplasm"/>
    <property type="evidence" value="ECO:0007669"/>
    <property type="project" value="UniProtKB-ARBA"/>
</dbReference>
<dbReference type="InterPro" id="IPR017907">
    <property type="entry name" value="Znf_RING_CS"/>
</dbReference>
<dbReference type="Gene3D" id="3.30.160.60">
    <property type="entry name" value="Classic Zinc Finger"/>
    <property type="match status" value="1"/>
</dbReference>
<dbReference type="OrthoDB" id="426657at2759"/>
<dbReference type="Pfam" id="PF00643">
    <property type="entry name" value="zf-B_box"/>
    <property type="match status" value="1"/>
</dbReference>
<evidence type="ECO:0000256" key="3">
    <source>
        <dbReference type="ARBA" id="ARBA00022771"/>
    </source>
</evidence>
<proteinExistence type="predicted"/>
<evidence type="ECO:0000259" key="9">
    <source>
        <dbReference type="PROSITE" id="PS50119"/>
    </source>
</evidence>
<keyword evidence="4" id="KW-0862">Zinc</keyword>
<organism evidence="11 12">
    <name type="scientific">Salarias fasciatus</name>
    <name type="common">Jewelled blenny</name>
    <name type="synonym">Blennius fasciatus</name>
    <dbReference type="NCBI Taxonomy" id="181472"/>
    <lineage>
        <taxon>Eukaryota</taxon>
        <taxon>Metazoa</taxon>
        <taxon>Chordata</taxon>
        <taxon>Craniata</taxon>
        <taxon>Vertebrata</taxon>
        <taxon>Euteleostomi</taxon>
        <taxon>Actinopterygii</taxon>
        <taxon>Neopterygii</taxon>
        <taxon>Teleostei</taxon>
        <taxon>Neoteleostei</taxon>
        <taxon>Acanthomorphata</taxon>
        <taxon>Ovalentaria</taxon>
        <taxon>Blenniimorphae</taxon>
        <taxon>Blenniiformes</taxon>
        <taxon>Blennioidei</taxon>
        <taxon>Blenniidae</taxon>
        <taxon>Salariinae</taxon>
        <taxon>Salarias</taxon>
    </lineage>
</organism>
<evidence type="ECO:0000313" key="12">
    <source>
        <dbReference type="Proteomes" id="UP000472267"/>
    </source>
</evidence>
<dbReference type="InterPro" id="IPR043136">
    <property type="entry name" value="B30.2/SPRY_sf"/>
</dbReference>
<feature type="domain" description="RING-type" evidence="8">
    <location>
        <begin position="15"/>
        <end position="55"/>
    </location>
</feature>
<protein>
    <submittedName>
        <fullName evidence="11">Tripartite motif-containing protein 60-like</fullName>
    </submittedName>
</protein>
<evidence type="ECO:0000256" key="6">
    <source>
        <dbReference type="PROSITE-ProRule" id="PRU00024"/>
    </source>
</evidence>
<dbReference type="PANTHER" id="PTHR25465:SF32">
    <property type="entry name" value="BLOODTHIRSTY-RELATED GENE FAMILY, MEMBER 16 ISOFORM X1-RELATED"/>
    <property type="match status" value="1"/>
</dbReference>
<dbReference type="PROSITE" id="PS50119">
    <property type="entry name" value="ZF_BBOX"/>
    <property type="match status" value="1"/>
</dbReference>
<dbReference type="SMART" id="SM00589">
    <property type="entry name" value="PRY"/>
    <property type="match status" value="1"/>
</dbReference>
<dbReference type="InterPro" id="IPR001841">
    <property type="entry name" value="Znf_RING"/>
</dbReference>
<sequence length="556" mass="62316">MASSSGVFSEDQFLCPICLDVFFQPASIPCGHNFCLPCISSYWDGPQACQCPICKASFQQRPDLKVNTFISELASHFKSLEVTDVCAGVGDQQRAGDGSAVPCDICTDTKKDAVRSCVECLSSYCSVHLEPHYRAAGLKRHTLVEPAAGLEDRICPKHNSLLVSFCRDDNLVLCAVCASSSHTQHRVVPVQQACVEMRRRLASAEDKVQEEIQERINKTQRVKESLRQRKAETEELIASSEQEITELKVNVVRAMKERQKANQEHADGFIRDMERETAALQRTAQELRELKRTEDGLVFLQRFSKVTLLPHTMDLSSFSLSTHLELQHIHKSVSNLASQLRALLNQMSSDMKDYSSGACGPNDGALRRAQQHEVNVVLDADTAHPLLVLSEDGKQVRFSADPDLWRRRALNPTTFSEHLAVLGRKGFSSCRFYFEVSVGRKTEFCLGVAAASIPRKTALARTFNSSLWAIWFLKDRFEAFGCPDVPVYRGGATRLGVYVDYNGGEVSFFDVKTEALIYSFTDCDFREKLHPYFNPCDNEYGCNWDPMIIVPVCHAD</sequence>
<dbReference type="Gene3D" id="4.10.830.40">
    <property type="match status" value="1"/>
</dbReference>
<dbReference type="Gene3D" id="2.60.120.920">
    <property type="match status" value="1"/>
</dbReference>
<dbReference type="PROSITE" id="PS50089">
    <property type="entry name" value="ZF_RING_2"/>
    <property type="match status" value="1"/>
</dbReference>
<dbReference type="FunFam" id="2.60.120.920:FF:000004">
    <property type="entry name" value="Butyrophilin subfamily 1 member A1"/>
    <property type="match status" value="1"/>
</dbReference>
<keyword evidence="5" id="KW-0391">Immunity</keyword>
<dbReference type="Proteomes" id="UP000472267">
    <property type="component" value="Chromosome 8"/>
</dbReference>
<dbReference type="InterPro" id="IPR013083">
    <property type="entry name" value="Znf_RING/FYVE/PHD"/>
</dbReference>
<feature type="domain" description="B box-type" evidence="9">
    <location>
        <begin position="150"/>
        <end position="190"/>
    </location>
</feature>
<evidence type="ECO:0000313" key="11">
    <source>
        <dbReference type="Ensembl" id="ENSSFAP00005011067.1"/>
    </source>
</evidence>
<dbReference type="SMART" id="SM00449">
    <property type="entry name" value="SPRY"/>
    <property type="match status" value="1"/>
</dbReference>
<evidence type="ECO:0000256" key="1">
    <source>
        <dbReference type="ARBA" id="ARBA00022588"/>
    </source>
</evidence>
<dbReference type="InterPro" id="IPR000315">
    <property type="entry name" value="Znf_B-box"/>
</dbReference>
<reference evidence="11" key="3">
    <citation type="submission" date="2025-09" db="UniProtKB">
        <authorList>
            <consortium name="Ensembl"/>
        </authorList>
    </citation>
    <scope>IDENTIFICATION</scope>
</reference>
<reference evidence="11" key="2">
    <citation type="submission" date="2025-08" db="UniProtKB">
        <authorList>
            <consortium name="Ensembl"/>
        </authorList>
    </citation>
    <scope>IDENTIFICATION</scope>
</reference>
<dbReference type="InterPro" id="IPR006574">
    <property type="entry name" value="PRY"/>
</dbReference>
<dbReference type="InterPro" id="IPR013320">
    <property type="entry name" value="ConA-like_dom_sf"/>
</dbReference>
<name>A0A672FYM3_SALFA</name>
<dbReference type="Pfam" id="PF13765">
    <property type="entry name" value="PRY"/>
    <property type="match status" value="1"/>
</dbReference>
<feature type="coiled-coil region" evidence="7">
    <location>
        <begin position="194"/>
        <end position="293"/>
    </location>
</feature>
<gene>
    <name evidence="11" type="primary">LOC115393103</name>
</gene>
<keyword evidence="7" id="KW-0175">Coiled coil</keyword>
<reference evidence="11" key="1">
    <citation type="submission" date="2019-06" db="EMBL/GenBank/DDBJ databases">
        <authorList>
            <consortium name="Wellcome Sanger Institute Data Sharing"/>
        </authorList>
    </citation>
    <scope>NUCLEOTIDE SEQUENCE [LARGE SCALE GENOMIC DNA]</scope>
</reference>
<dbReference type="Pfam" id="PF25600">
    <property type="entry name" value="TRIM_CC"/>
    <property type="match status" value="1"/>
</dbReference>
<dbReference type="PRINTS" id="PR01407">
    <property type="entry name" value="BUTYPHLNCDUF"/>
</dbReference>
<dbReference type="CDD" id="cd13733">
    <property type="entry name" value="SPRY_PRY_C-I_1"/>
    <property type="match status" value="1"/>
</dbReference>
<dbReference type="InterPro" id="IPR003879">
    <property type="entry name" value="Butyrophylin_SPRY"/>
</dbReference>
<keyword evidence="2" id="KW-0479">Metal-binding</keyword>
<evidence type="ECO:0000256" key="5">
    <source>
        <dbReference type="ARBA" id="ARBA00022859"/>
    </source>
</evidence>
<dbReference type="GeneID" id="115393103"/>
<dbReference type="SUPFAM" id="SSF57845">
    <property type="entry name" value="B-box zinc-binding domain"/>
    <property type="match status" value="1"/>
</dbReference>
<keyword evidence="1" id="KW-0399">Innate immunity</keyword>
<dbReference type="Ensembl" id="ENSSFAT00005011541.1">
    <property type="protein sequence ID" value="ENSSFAP00005011067.1"/>
    <property type="gene ID" value="ENSSFAG00005006191.1"/>
</dbReference>
<dbReference type="RefSeq" id="XP_029953799.1">
    <property type="nucleotide sequence ID" value="XM_030097939.1"/>
</dbReference>
<evidence type="ECO:0000256" key="2">
    <source>
        <dbReference type="ARBA" id="ARBA00022723"/>
    </source>
</evidence>
<dbReference type="Gene3D" id="3.30.40.10">
    <property type="entry name" value="Zinc/RING finger domain, C3HC4 (zinc finger)"/>
    <property type="match status" value="1"/>
</dbReference>